<dbReference type="Proteomes" id="UP001416858">
    <property type="component" value="Unassembled WGS sequence"/>
</dbReference>
<evidence type="ECO:0008006" key="3">
    <source>
        <dbReference type="Google" id="ProtNLM"/>
    </source>
</evidence>
<evidence type="ECO:0000313" key="2">
    <source>
        <dbReference type="Proteomes" id="UP001416858"/>
    </source>
</evidence>
<dbReference type="RefSeq" id="WP_345681942.1">
    <property type="nucleotide sequence ID" value="NZ_BAABRO010000001.1"/>
</dbReference>
<dbReference type="PROSITE" id="PS51257">
    <property type="entry name" value="PROKAR_LIPOPROTEIN"/>
    <property type="match status" value="1"/>
</dbReference>
<comment type="caution">
    <text evidence="1">The sequence shown here is derived from an EMBL/GenBank/DDBJ whole genome shotgun (WGS) entry which is preliminary data.</text>
</comment>
<sequence>MHRLANLPLLVLALVGCTPRDKKNAKVTQDSFIEFKSRLGNSIAHPSQWRTEDNGDSFTLASPDDQAVITALTFTVEGTGAMTDFQSIIESQIDGDWADSPWNDFTIGDTIAMRRKLVPSDDSGDSEWLIYTTQRGDCYHALVLNASSLALALNGDFYENIIRSFVGISAVP</sequence>
<protein>
    <recommendedName>
        <fullName evidence="3">PsbP C-terminal domain-containing protein</fullName>
    </recommendedName>
</protein>
<name>A0ABP9VJK5_9BACT</name>
<organism evidence="1 2">
    <name type="scientific">Novipirellula caenicola</name>
    <dbReference type="NCBI Taxonomy" id="1536901"/>
    <lineage>
        <taxon>Bacteria</taxon>
        <taxon>Pseudomonadati</taxon>
        <taxon>Planctomycetota</taxon>
        <taxon>Planctomycetia</taxon>
        <taxon>Pirellulales</taxon>
        <taxon>Pirellulaceae</taxon>
        <taxon>Novipirellula</taxon>
    </lineage>
</organism>
<reference evidence="1 2" key="1">
    <citation type="submission" date="2024-02" db="EMBL/GenBank/DDBJ databases">
        <title>Rhodopirellula caenicola NBRC 110016.</title>
        <authorList>
            <person name="Ichikawa N."/>
            <person name="Katano-Makiyama Y."/>
            <person name="Hidaka K."/>
        </authorList>
    </citation>
    <scope>NUCLEOTIDE SEQUENCE [LARGE SCALE GENOMIC DNA]</scope>
    <source>
        <strain evidence="1 2">NBRC 110016</strain>
    </source>
</reference>
<accession>A0ABP9VJK5</accession>
<gene>
    <name evidence="1" type="ORF">Rcae01_00300</name>
</gene>
<evidence type="ECO:0000313" key="1">
    <source>
        <dbReference type="EMBL" id="GAA5504861.1"/>
    </source>
</evidence>
<keyword evidence="2" id="KW-1185">Reference proteome</keyword>
<proteinExistence type="predicted"/>
<dbReference type="EMBL" id="BAABRO010000001">
    <property type="protein sequence ID" value="GAA5504861.1"/>
    <property type="molecule type" value="Genomic_DNA"/>
</dbReference>